<organism evidence="2 3">
    <name type="scientific">Candidatus Beckwithbacteria bacterium GW2011_GWA2_43_10</name>
    <dbReference type="NCBI Taxonomy" id="1618369"/>
    <lineage>
        <taxon>Bacteria</taxon>
        <taxon>Candidatus Beckwithiibacteriota</taxon>
    </lineage>
</organism>
<dbReference type="AlphaFoldDB" id="A0A0G1C0T4"/>
<keyword evidence="1" id="KW-1133">Transmembrane helix</keyword>
<name>A0A0G1C0T4_9BACT</name>
<dbReference type="STRING" id="1618369.UV54_C0039G0004"/>
<dbReference type="EMBL" id="LCEW01000039">
    <property type="protein sequence ID" value="KKS79205.1"/>
    <property type="molecule type" value="Genomic_DNA"/>
</dbReference>
<reference evidence="2 3" key="1">
    <citation type="journal article" date="2015" name="Nature">
        <title>rRNA introns, odd ribosomes, and small enigmatic genomes across a large radiation of phyla.</title>
        <authorList>
            <person name="Brown C.T."/>
            <person name="Hug L.A."/>
            <person name="Thomas B.C."/>
            <person name="Sharon I."/>
            <person name="Castelle C.J."/>
            <person name="Singh A."/>
            <person name="Wilkins M.J."/>
            <person name="Williams K.H."/>
            <person name="Banfield J.F."/>
        </authorList>
    </citation>
    <scope>NUCLEOTIDE SEQUENCE [LARGE SCALE GENOMIC DNA]</scope>
</reference>
<gene>
    <name evidence="2" type="ORF">UV54_C0039G0004</name>
</gene>
<dbReference type="Proteomes" id="UP000034213">
    <property type="component" value="Unassembled WGS sequence"/>
</dbReference>
<keyword evidence="1" id="KW-0472">Membrane</keyword>
<evidence type="ECO:0000256" key="1">
    <source>
        <dbReference type="SAM" id="Phobius"/>
    </source>
</evidence>
<keyword evidence="1" id="KW-0812">Transmembrane</keyword>
<protein>
    <submittedName>
        <fullName evidence="2">Uncharacterized protein</fullName>
    </submittedName>
</protein>
<accession>A0A0G1C0T4</accession>
<proteinExistence type="predicted"/>
<evidence type="ECO:0000313" key="2">
    <source>
        <dbReference type="EMBL" id="KKS79205.1"/>
    </source>
</evidence>
<feature type="transmembrane region" description="Helical" evidence="1">
    <location>
        <begin position="21"/>
        <end position="40"/>
    </location>
</feature>
<evidence type="ECO:0000313" key="3">
    <source>
        <dbReference type="Proteomes" id="UP000034213"/>
    </source>
</evidence>
<comment type="caution">
    <text evidence="2">The sequence shown here is derived from an EMBL/GenBank/DDBJ whole genome shotgun (WGS) entry which is preliminary data.</text>
</comment>
<sequence>MKSLEKYDMIDANMRQGFKRWFKWLGLGLVTGAAILGLSVKTYIASLNRQEVKIAELATGNPTTFGGFTKEGKVRVYYNEGKLTRKIEIRGARQTASYTLPPDKAVDTEVTVMSGESITATVWDSDGGNMSYGWILPSNNTCGLPPYTVRDITPYITAARAAGEPLVSTQCWSDWEDPSDPRLDFNDFVLIFSYIPVESDKACMIQGFKVEGPDNSPSGPFADQIVRLTGGPEDNSNPYFLGGLNLYLSDCVGFRV</sequence>